<proteinExistence type="inferred from homology"/>
<keyword evidence="8" id="KW-1185">Reference proteome</keyword>
<evidence type="ECO:0000256" key="3">
    <source>
        <dbReference type="HAMAP-Rule" id="MF_01151"/>
    </source>
</evidence>
<comment type="subcellular location">
    <subcellularLocation>
        <location evidence="3">Cytoplasm</location>
    </subcellularLocation>
</comment>
<keyword evidence="3 4" id="KW-0346">Stress response</keyword>
<dbReference type="SUPFAM" id="SSF51064">
    <property type="entry name" value="Head domain of nucleotide exchange factor GrpE"/>
    <property type="match status" value="1"/>
</dbReference>
<evidence type="ECO:0000256" key="2">
    <source>
        <dbReference type="ARBA" id="ARBA00023186"/>
    </source>
</evidence>
<feature type="compositionally biased region" description="Low complexity" evidence="6">
    <location>
        <begin position="39"/>
        <end position="62"/>
    </location>
</feature>
<name>A0ABW4L2J5_9MICO</name>
<dbReference type="Gene3D" id="2.30.22.10">
    <property type="entry name" value="Head domain of nucleotide exchange factor GrpE"/>
    <property type="match status" value="1"/>
</dbReference>
<dbReference type="SUPFAM" id="SSF58014">
    <property type="entry name" value="Coiled-coil domain of nucleotide exchange factor GrpE"/>
    <property type="match status" value="1"/>
</dbReference>
<sequence>MTAENERPEAGYEPPVVNDRRKVDPETGQVREDREESEAGAPSSGDGAPPGAGPDVAQAADGIVPEDAAEADRSDAEQAPAGEPAAEDDPLAQARAEAADLQDQLARRNADVYNIQQEYAGYVRRSKADAANQRQAGVHEVLESLMGVLDEVELARQHGDLTGPFASIAEKLEQTLSQRFQLTRFGEVGEEFDPEVHEALMHATDSEATATTVTQVLQPGYRAGEKVLRAARVAVTSPE</sequence>
<reference evidence="8" key="1">
    <citation type="journal article" date="2019" name="Int. J. Syst. Evol. Microbiol.">
        <title>The Global Catalogue of Microorganisms (GCM) 10K type strain sequencing project: providing services to taxonomists for standard genome sequencing and annotation.</title>
        <authorList>
            <consortium name="The Broad Institute Genomics Platform"/>
            <consortium name="The Broad Institute Genome Sequencing Center for Infectious Disease"/>
            <person name="Wu L."/>
            <person name="Ma J."/>
        </authorList>
    </citation>
    <scope>NUCLEOTIDE SEQUENCE [LARGE SCALE GENOMIC DNA]</scope>
    <source>
        <strain evidence="8">JCM 17130</strain>
    </source>
</reference>
<evidence type="ECO:0000256" key="6">
    <source>
        <dbReference type="SAM" id="MobiDB-lite"/>
    </source>
</evidence>
<evidence type="ECO:0000256" key="1">
    <source>
        <dbReference type="ARBA" id="ARBA00009054"/>
    </source>
</evidence>
<organism evidence="7 8">
    <name type="scientific">Georgenia deserti</name>
    <dbReference type="NCBI Taxonomy" id="2093781"/>
    <lineage>
        <taxon>Bacteria</taxon>
        <taxon>Bacillati</taxon>
        <taxon>Actinomycetota</taxon>
        <taxon>Actinomycetes</taxon>
        <taxon>Micrococcales</taxon>
        <taxon>Bogoriellaceae</taxon>
        <taxon>Georgenia</taxon>
    </lineage>
</organism>
<dbReference type="PROSITE" id="PS01071">
    <property type="entry name" value="GRPE"/>
    <property type="match status" value="1"/>
</dbReference>
<feature type="compositionally biased region" description="Basic and acidic residues" evidence="6">
    <location>
        <begin position="18"/>
        <end position="34"/>
    </location>
</feature>
<dbReference type="PRINTS" id="PR00773">
    <property type="entry name" value="GRPEPROTEIN"/>
</dbReference>
<keyword evidence="3" id="KW-0963">Cytoplasm</keyword>
<dbReference type="Pfam" id="PF01025">
    <property type="entry name" value="GrpE"/>
    <property type="match status" value="1"/>
</dbReference>
<keyword evidence="2 3" id="KW-0143">Chaperone</keyword>
<evidence type="ECO:0000256" key="4">
    <source>
        <dbReference type="RuleBase" id="RU000639"/>
    </source>
</evidence>
<dbReference type="InterPro" id="IPR013805">
    <property type="entry name" value="GrpE_CC"/>
</dbReference>
<dbReference type="PANTHER" id="PTHR21237:SF23">
    <property type="entry name" value="GRPE PROTEIN HOMOLOG, MITOCHONDRIAL"/>
    <property type="match status" value="1"/>
</dbReference>
<dbReference type="InterPro" id="IPR009012">
    <property type="entry name" value="GrpE_head"/>
</dbReference>
<dbReference type="Gene3D" id="3.90.20.20">
    <property type="match status" value="1"/>
</dbReference>
<dbReference type="RefSeq" id="WP_388001667.1">
    <property type="nucleotide sequence ID" value="NZ_JBHUEE010000001.1"/>
</dbReference>
<dbReference type="CDD" id="cd00446">
    <property type="entry name" value="GrpE"/>
    <property type="match status" value="1"/>
</dbReference>
<feature type="region of interest" description="Disordered" evidence="6">
    <location>
        <begin position="1"/>
        <end position="103"/>
    </location>
</feature>
<gene>
    <name evidence="3" type="primary">grpE</name>
    <name evidence="7" type="ORF">ACFSE6_00075</name>
</gene>
<dbReference type="InterPro" id="IPR000740">
    <property type="entry name" value="GrpE"/>
</dbReference>
<dbReference type="HAMAP" id="MF_01151">
    <property type="entry name" value="GrpE"/>
    <property type="match status" value="1"/>
</dbReference>
<comment type="caution">
    <text evidence="7">The sequence shown here is derived from an EMBL/GenBank/DDBJ whole genome shotgun (WGS) entry which is preliminary data.</text>
</comment>
<comment type="subunit">
    <text evidence="3">Homodimer.</text>
</comment>
<evidence type="ECO:0000313" key="8">
    <source>
        <dbReference type="Proteomes" id="UP001597277"/>
    </source>
</evidence>
<evidence type="ECO:0000256" key="5">
    <source>
        <dbReference type="RuleBase" id="RU004478"/>
    </source>
</evidence>
<dbReference type="Proteomes" id="UP001597277">
    <property type="component" value="Unassembled WGS sequence"/>
</dbReference>
<comment type="function">
    <text evidence="3 4">Participates actively in the response to hyperosmotic and heat shock by preventing the aggregation of stress-denatured proteins, in association with DnaK and GrpE. It is the nucleotide exchange factor for DnaK and may function as a thermosensor. Unfolded proteins bind initially to DnaJ; upon interaction with the DnaJ-bound protein, DnaK hydrolyzes its bound ATP, resulting in the formation of a stable complex. GrpE releases ADP from DnaK; ATP binding to DnaK triggers the release of the substrate protein, thus completing the reaction cycle. Several rounds of ATP-dependent interactions between DnaJ, DnaK and GrpE are required for fully efficient folding.</text>
</comment>
<feature type="compositionally biased region" description="Basic and acidic residues" evidence="6">
    <location>
        <begin position="1"/>
        <end position="10"/>
    </location>
</feature>
<protein>
    <recommendedName>
        <fullName evidence="3 4">Protein GrpE</fullName>
    </recommendedName>
    <alternativeName>
        <fullName evidence="3">HSP-70 cofactor</fullName>
    </alternativeName>
</protein>
<accession>A0ABW4L2J5</accession>
<comment type="similarity">
    <text evidence="1 3 5">Belongs to the GrpE family.</text>
</comment>
<dbReference type="PANTHER" id="PTHR21237">
    <property type="entry name" value="GRPE PROTEIN"/>
    <property type="match status" value="1"/>
</dbReference>
<dbReference type="EMBL" id="JBHUEE010000001">
    <property type="protein sequence ID" value="MFD1716216.1"/>
    <property type="molecule type" value="Genomic_DNA"/>
</dbReference>
<evidence type="ECO:0000313" key="7">
    <source>
        <dbReference type="EMBL" id="MFD1716216.1"/>
    </source>
</evidence>